<dbReference type="GO" id="GO:0006412">
    <property type="term" value="P:translation"/>
    <property type="evidence" value="ECO:0007669"/>
    <property type="project" value="InterPro"/>
</dbReference>
<dbReference type="InterPro" id="IPR013810">
    <property type="entry name" value="Ribosomal_uS5_N"/>
</dbReference>
<keyword evidence="5 8" id="KW-0687">Ribonucleoprotein</keyword>
<evidence type="ECO:0000313" key="11">
    <source>
        <dbReference type="EMBL" id="ODQ66194.1"/>
    </source>
</evidence>
<dbReference type="PANTHER" id="PTHR48277">
    <property type="entry name" value="MITOCHONDRIAL RIBOSOMAL PROTEIN S5"/>
    <property type="match status" value="1"/>
</dbReference>
<keyword evidence="3 8" id="KW-0689">Ribosomal protein</keyword>
<dbReference type="FunFam" id="3.30.160.20:FF:000022">
    <property type="entry name" value="28S ribosomal protein S5, mitochondrial"/>
    <property type="match status" value="1"/>
</dbReference>
<dbReference type="EMBL" id="KV454408">
    <property type="protein sequence ID" value="ODQ66194.1"/>
    <property type="molecule type" value="Genomic_DNA"/>
</dbReference>
<evidence type="ECO:0000256" key="4">
    <source>
        <dbReference type="ARBA" id="ARBA00023128"/>
    </source>
</evidence>
<evidence type="ECO:0000256" key="8">
    <source>
        <dbReference type="PROSITE-ProRule" id="PRU00268"/>
    </source>
</evidence>
<reference evidence="11 12" key="1">
    <citation type="journal article" date="2016" name="Proc. Natl. Acad. Sci. U.S.A.">
        <title>Comparative genomics of biotechnologically important yeasts.</title>
        <authorList>
            <person name="Riley R."/>
            <person name="Haridas S."/>
            <person name="Wolfe K.H."/>
            <person name="Lopes M.R."/>
            <person name="Hittinger C.T."/>
            <person name="Goeker M."/>
            <person name="Salamov A.A."/>
            <person name="Wisecaver J.H."/>
            <person name="Long T.M."/>
            <person name="Calvey C.H."/>
            <person name="Aerts A.L."/>
            <person name="Barry K.W."/>
            <person name="Choi C."/>
            <person name="Clum A."/>
            <person name="Coughlan A.Y."/>
            <person name="Deshpande S."/>
            <person name="Douglass A.P."/>
            <person name="Hanson S.J."/>
            <person name="Klenk H.-P."/>
            <person name="LaButti K.M."/>
            <person name="Lapidus A."/>
            <person name="Lindquist E.A."/>
            <person name="Lipzen A.M."/>
            <person name="Meier-Kolthoff J.P."/>
            <person name="Ohm R.A."/>
            <person name="Otillar R.P."/>
            <person name="Pangilinan J.L."/>
            <person name="Peng Y."/>
            <person name="Rokas A."/>
            <person name="Rosa C.A."/>
            <person name="Scheuner C."/>
            <person name="Sibirny A.A."/>
            <person name="Slot J.C."/>
            <person name="Stielow J.B."/>
            <person name="Sun H."/>
            <person name="Kurtzman C.P."/>
            <person name="Blackwell M."/>
            <person name="Grigoriev I.V."/>
            <person name="Jeffries T.W."/>
        </authorList>
    </citation>
    <scope>NUCLEOTIDE SEQUENCE [LARGE SCALE GENOMIC DNA]</scope>
    <source>
        <strain evidence="11 12">DSM 6958</strain>
    </source>
</reference>
<dbReference type="Gene3D" id="3.30.160.20">
    <property type="match status" value="1"/>
</dbReference>
<dbReference type="GO" id="GO:0005763">
    <property type="term" value="C:mitochondrial small ribosomal subunit"/>
    <property type="evidence" value="ECO:0007669"/>
    <property type="project" value="UniProtKB-ARBA"/>
</dbReference>
<dbReference type="Pfam" id="PF03719">
    <property type="entry name" value="Ribosomal_S5_C"/>
    <property type="match status" value="1"/>
</dbReference>
<dbReference type="InterPro" id="IPR020568">
    <property type="entry name" value="Ribosomal_Su5_D2-typ_SF"/>
</dbReference>
<evidence type="ECO:0000256" key="2">
    <source>
        <dbReference type="ARBA" id="ARBA00008945"/>
    </source>
</evidence>
<evidence type="ECO:0000313" key="12">
    <source>
        <dbReference type="Proteomes" id="UP000095009"/>
    </source>
</evidence>
<dbReference type="Proteomes" id="UP000095009">
    <property type="component" value="Unassembled WGS sequence"/>
</dbReference>
<evidence type="ECO:0000256" key="5">
    <source>
        <dbReference type="ARBA" id="ARBA00023274"/>
    </source>
</evidence>
<dbReference type="SUPFAM" id="SSF54768">
    <property type="entry name" value="dsRNA-binding domain-like"/>
    <property type="match status" value="1"/>
</dbReference>
<evidence type="ECO:0000256" key="7">
    <source>
        <dbReference type="ARBA" id="ARBA00041606"/>
    </source>
</evidence>
<evidence type="ECO:0000259" key="10">
    <source>
        <dbReference type="PROSITE" id="PS50881"/>
    </source>
</evidence>
<dbReference type="InterPro" id="IPR005324">
    <property type="entry name" value="Ribosomal_uS5_C"/>
</dbReference>
<evidence type="ECO:0000256" key="1">
    <source>
        <dbReference type="ARBA" id="ARBA00004173"/>
    </source>
</evidence>
<dbReference type="PROSITE" id="PS50881">
    <property type="entry name" value="S5_DSRBD"/>
    <property type="match status" value="1"/>
</dbReference>
<dbReference type="Gene3D" id="3.30.230.10">
    <property type="match status" value="1"/>
</dbReference>
<dbReference type="STRING" id="857566.A0A1E3PLX8"/>
<dbReference type="FunFam" id="3.30.230.10:FF:000002">
    <property type="entry name" value="30S ribosomal protein S5"/>
    <property type="match status" value="1"/>
</dbReference>
<proteinExistence type="inferred from homology"/>
<dbReference type="InterPro" id="IPR000851">
    <property type="entry name" value="Ribosomal_uS5"/>
</dbReference>
<protein>
    <recommendedName>
        <fullName evidence="6">Small ribosomal subunit protein uS5m</fullName>
    </recommendedName>
    <alternativeName>
        <fullName evidence="7">28S ribosomal protein S5, mitochondrial</fullName>
    </alternativeName>
</protein>
<dbReference type="GO" id="GO:0003735">
    <property type="term" value="F:structural constituent of ribosome"/>
    <property type="evidence" value="ECO:0007669"/>
    <property type="project" value="UniProtKB-UniRule"/>
</dbReference>
<dbReference type="SUPFAM" id="SSF54211">
    <property type="entry name" value="Ribosomal protein S5 domain 2-like"/>
    <property type="match status" value="1"/>
</dbReference>
<sequence length="347" mass="38994">MQSIGIFRNSRGLIRSSLHVCKLSASLVQQPIRFQSTDNTNKLSEKEQKAREQHVQTLSKYYPESLLSSIVAAESAIDPKDWAQRKPAQTQFSPIYRDDLAQYDSFYDHAQNEWTDLSKPRQQVPYELFTGGGEIPRELQDIWKTQHELGDKKVDNSLRAKSLQADIERAQRLGYSEDFYRGLKFKTIIIKRVVNQTAKGKIPSTFALVVCGNGNGMVGIGEGKDLVTAPMEAVVKAKWRAIANMVHIPRNDDRTIFGQISHKMGAVHLTLRPAPPGHGLRVNHVIADLCRCAGIKDLTGNTFHSRNPLNVIKAALEALQTKQPIPEIAAKNRGKKIVDLRQVYYTL</sequence>
<keyword evidence="4" id="KW-0496">Mitochondrion</keyword>
<evidence type="ECO:0000256" key="9">
    <source>
        <dbReference type="RuleBase" id="RU003823"/>
    </source>
</evidence>
<comment type="similarity">
    <text evidence="2 9">Belongs to the universal ribosomal protein uS5 family.</text>
</comment>
<dbReference type="Pfam" id="PF00333">
    <property type="entry name" value="Ribosomal_S5"/>
    <property type="match status" value="1"/>
</dbReference>
<evidence type="ECO:0000256" key="3">
    <source>
        <dbReference type="ARBA" id="ARBA00022980"/>
    </source>
</evidence>
<keyword evidence="12" id="KW-1185">Reference proteome</keyword>
<dbReference type="AlphaFoldDB" id="A0A1E3PLX8"/>
<feature type="domain" description="S5 DRBM" evidence="10">
    <location>
        <begin position="183"/>
        <end position="248"/>
    </location>
</feature>
<accession>A0A1E3PLX8</accession>
<evidence type="ECO:0000256" key="6">
    <source>
        <dbReference type="ARBA" id="ARBA00039335"/>
    </source>
</evidence>
<comment type="subcellular location">
    <subcellularLocation>
        <location evidence="1">Mitochondrion</location>
    </subcellularLocation>
</comment>
<name>A0A1E3PLX8_9ASCO</name>
<dbReference type="OrthoDB" id="309483at2759"/>
<dbReference type="GO" id="GO:0003723">
    <property type="term" value="F:RNA binding"/>
    <property type="evidence" value="ECO:0007669"/>
    <property type="project" value="InterPro"/>
</dbReference>
<gene>
    <name evidence="11" type="ORF">NADFUDRAFT_45738</name>
</gene>
<organism evidence="11 12">
    <name type="scientific">Nadsonia fulvescens var. elongata DSM 6958</name>
    <dbReference type="NCBI Taxonomy" id="857566"/>
    <lineage>
        <taxon>Eukaryota</taxon>
        <taxon>Fungi</taxon>
        <taxon>Dikarya</taxon>
        <taxon>Ascomycota</taxon>
        <taxon>Saccharomycotina</taxon>
        <taxon>Dipodascomycetes</taxon>
        <taxon>Dipodascales</taxon>
        <taxon>Dipodascales incertae sedis</taxon>
        <taxon>Nadsonia</taxon>
    </lineage>
</organism>
<dbReference type="InterPro" id="IPR014721">
    <property type="entry name" value="Ribsml_uS5_D2-typ_fold_subgr"/>
</dbReference>
<dbReference type="PANTHER" id="PTHR48277:SF1">
    <property type="entry name" value="MITOCHONDRIAL RIBOSOMAL PROTEIN S5"/>
    <property type="match status" value="1"/>
</dbReference>
<dbReference type="GO" id="GO:0005743">
    <property type="term" value="C:mitochondrial inner membrane"/>
    <property type="evidence" value="ECO:0007669"/>
    <property type="project" value="UniProtKB-ARBA"/>
</dbReference>